<name>A0A0A7CN44_ACHHY</name>
<dbReference type="Pfam" id="PF05089">
    <property type="entry name" value="NAGLU"/>
    <property type="match status" value="1"/>
</dbReference>
<dbReference type="Proteomes" id="UP000243579">
    <property type="component" value="Unassembled WGS sequence"/>
</dbReference>
<evidence type="ECO:0000259" key="5">
    <source>
        <dbReference type="Pfam" id="PF12972"/>
    </source>
</evidence>
<keyword evidence="2" id="KW-0732">Signal</keyword>
<dbReference type="AlphaFoldDB" id="A0A0A7CN44"/>
<dbReference type="Pfam" id="PF12972">
    <property type="entry name" value="NAGLU_C"/>
    <property type="match status" value="1"/>
</dbReference>
<dbReference type="OrthoDB" id="64736at2759"/>
<dbReference type="Gene3D" id="3.30.379.10">
    <property type="entry name" value="Chitobiase/beta-hexosaminidase domain 2-like"/>
    <property type="match status" value="1"/>
</dbReference>
<dbReference type="GO" id="GO:0016787">
    <property type="term" value="F:hydrolase activity"/>
    <property type="evidence" value="ECO:0007669"/>
    <property type="project" value="UniProtKB-KW"/>
</dbReference>
<feature type="chain" id="PRO_5002037045" evidence="2">
    <location>
        <begin position="22"/>
        <end position="769"/>
    </location>
</feature>
<evidence type="ECO:0000313" key="6">
    <source>
        <dbReference type="EMBL" id="AIG56322.1"/>
    </source>
</evidence>
<reference evidence="6 8" key="1">
    <citation type="journal article" date="2014" name="Genome Biol. Evol.">
        <title>The secreted proteins of Achlya hypogyna and Thraustotheca clavata identify the ancestral oomycete secretome and reveal gene acquisitions by horizontal gene transfer.</title>
        <authorList>
            <person name="Misner I."/>
            <person name="Blouin N."/>
            <person name="Leonard G."/>
            <person name="Richards T.A."/>
            <person name="Lane C.E."/>
        </authorList>
    </citation>
    <scope>NUCLEOTIDE SEQUENCE</scope>
    <source>
        <strain evidence="6 8">ATCC 48635</strain>
    </source>
</reference>
<evidence type="ECO:0000259" key="4">
    <source>
        <dbReference type="Pfam" id="PF12971"/>
    </source>
</evidence>
<dbReference type="Gene3D" id="1.20.120.670">
    <property type="entry name" value="N-acetyl-b-d-glucoasminidase"/>
    <property type="match status" value="1"/>
</dbReference>
<dbReference type="InterPro" id="IPR024733">
    <property type="entry name" value="NAGLU_tim-barrel"/>
</dbReference>
<feature type="domain" description="Alpha-N-acetylglucosaminidase N-terminal" evidence="4">
    <location>
        <begin position="35"/>
        <end position="117"/>
    </location>
</feature>
<accession>A0A0A7CN44</accession>
<dbReference type="EMBL" id="KM038861">
    <property type="protein sequence ID" value="AIG56322.1"/>
    <property type="molecule type" value="Genomic_DNA"/>
</dbReference>
<evidence type="ECO:0000259" key="3">
    <source>
        <dbReference type="Pfam" id="PF05089"/>
    </source>
</evidence>
<dbReference type="Gene3D" id="3.20.20.80">
    <property type="entry name" value="Glycosidases"/>
    <property type="match status" value="1"/>
</dbReference>
<proteinExistence type="predicted"/>
<dbReference type="InterPro" id="IPR024732">
    <property type="entry name" value="NAGLU_C"/>
</dbReference>
<keyword evidence="1" id="KW-0378">Hydrolase</keyword>
<evidence type="ECO:0000256" key="2">
    <source>
        <dbReference type="SAM" id="SignalP"/>
    </source>
</evidence>
<feature type="domain" description="Alpha-N-acetylglucosaminidase tim-barrel" evidence="3">
    <location>
        <begin position="132"/>
        <end position="469"/>
    </location>
</feature>
<dbReference type="InterPro" id="IPR007781">
    <property type="entry name" value="NAGLU"/>
</dbReference>
<dbReference type="PANTHER" id="PTHR12872:SF1">
    <property type="entry name" value="ALPHA-N-ACETYLGLUCOSAMINIDASE"/>
    <property type="match status" value="1"/>
</dbReference>
<dbReference type="Pfam" id="PF12971">
    <property type="entry name" value="NAGLU_N"/>
    <property type="match status" value="1"/>
</dbReference>
<keyword evidence="8" id="KW-1185">Reference proteome</keyword>
<organism evidence="6">
    <name type="scientific">Achlya hypogyna</name>
    <name type="common">Oomycete</name>
    <name type="synonym">Protoachlya hypogyna</name>
    <dbReference type="NCBI Taxonomy" id="1202772"/>
    <lineage>
        <taxon>Eukaryota</taxon>
        <taxon>Sar</taxon>
        <taxon>Stramenopiles</taxon>
        <taxon>Oomycota</taxon>
        <taxon>Saprolegniomycetes</taxon>
        <taxon>Saprolegniales</taxon>
        <taxon>Achlyaceae</taxon>
        <taxon>Achlya</taxon>
    </lineage>
</organism>
<evidence type="ECO:0000256" key="1">
    <source>
        <dbReference type="ARBA" id="ARBA00022801"/>
    </source>
</evidence>
<dbReference type="STRING" id="1202772.A0A0A7CN44"/>
<protein>
    <submittedName>
        <fullName evidence="7">Alpha-N-acetylglucosaminidase (NAGLU)</fullName>
    </submittedName>
    <submittedName>
        <fullName evidence="6">Secreted protein</fullName>
    </submittedName>
</protein>
<evidence type="ECO:0000313" key="7">
    <source>
        <dbReference type="EMBL" id="OQR85079.1"/>
    </source>
</evidence>
<feature type="domain" description="Alpha-N-acetylglucosaminidase C-terminal" evidence="5">
    <location>
        <begin position="479"/>
        <end position="746"/>
    </location>
</feature>
<evidence type="ECO:0000313" key="8">
    <source>
        <dbReference type="Proteomes" id="UP000243579"/>
    </source>
</evidence>
<dbReference type="PANTHER" id="PTHR12872">
    <property type="entry name" value="ALPHA-N-ACETYLGLUCOSAMINIDASE"/>
    <property type="match status" value="1"/>
</dbReference>
<dbReference type="InterPro" id="IPR024240">
    <property type="entry name" value="NAGLU_N"/>
</dbReference>
<dbReference type="EMBL" id="JNBR01001826">
    <property type="protein sequence ID" value="OQR85079.1"/>
    <property type="molecule type" value="Genomic_DNA"/>
</dbReference>
<sequence length="769" mass="86839">MQRSQASLRWLAALLLAIVAAQVDLAFPEHDAVGAMQSLVSRRLGLDYVYQFSFETIPPGVDGIDVARVDMVANRIHIAGSSATAMGYALHTYLKDVVHTQVNWDNHALRLPPVLPAVPKPIVLTKATKYTYYLNICTHSYSMWSWDWVQWETHVDWMVLNGINMPLAITGQEKTWQKTFEHYGVSAHGLDRFFGGAAYLAWERMGNIRGDWSPQGVLPHHFIERQHALQLQLLARYREFGMLPALPAFAGHVPEEMHTLFPAASMRQSDQWAGFNLNYTCVYMLDPTDPLYLDVGKTFLDIQRSLYGGYTSSLYSTDTYNELKPHTPDHAYLRASSKAVIDSMLAADPNAVWLMQGWLFISMREYWTQDKIEAYLSGVPNDRMIVLDLYSEEAPYWAPTKNYYGKPWIYCVLHTFGGNLGLHGNLPRLAHEPVEAKAQSGGRMIGMGLTMEGIFQNYVVYDFALEMNWLASARDVDAYVQRYVTSRYHTESAPAQAAWKALTTAVYSGNDKRNSLMTFRPSLRMLQLAPRHSTAHAFAPATASVDGAWTQLLAAVEHDPRLASTDSFLHDVVDVVRQGLSDLMTVYYTDFVRMYNAPATTSVAALEAKAADLLGLLSDCDRILATHNDFLLGRWIADARRWQREGDGAYFEFEARVQITKWSLQDTFNDYARKEWAGVVGDYYLRRWKVFLDAAVAAFAAKKPLDVAATENAIRHTELTWVYETKPYATHGTGDAIAIANELLAKYRPKLPPSSKSEVWQQSLADVAW</sequence>
<feature type="signal peptide" evidence="2">
    <location>
        <begin position="1"/>
        <end position="21"/>
    </location>
</feature>
<gene>
    <name evidence="7" type="ORF">ACHHYP_12378</name>
</gene>
<dbReference type="InterPro" id="IPR029018">
    <property type="entry name" value="Hex-like_dom2"/>
</dbReference>